<dbReference type="HOGENOM" id="CLU_3363645_0_0_12"/>
<geneLocation type="plasmid" evidence="1">
    <name>unnamed</name>
</geneLocation>
<dbReference type="AlphaFoldDB" id="W5SJW3"/>
<evidence type="ECO:0000313" key="1">
    <source>
        <dbReference type="EMBL" id="AHH07227.1"/>
    </source>
</evidence>
<dbReference type="EMBL" id="CP004306">
    <property type="protein sequence ID" value="AHH07227.1"/>
    <property type="molecule type" value="Genomic_DNA"/>
</dbReference>
<dbReference type="Pfam" id="PF02414">
    <property type="entry name" value="Borrelia_orfA"/>
    <property type="match status" value="1"/>
</dbReference>
<proteinExistence type="predicted"/>
<protein>
    <submittedName>
        <fullName evidence="1">Uncharacterized protein</fullName>
    </submittedName>
</protein>
<sequence>MNVNSKGKFLYKLEKEIQVTNNYYGNLGVNMETEI</sequence>
<reference evidence="1" key="1">
    <citation type="submission" date="2013-02" db="EMBL/GenBank/DDBJ databases">
        <title>Comparative genomics of Borrelia species.</title>
        <authorList>
            <person name="Schwan T.G."/>
            <person name="Raffel S.J."/>
            <person name="Porcella S.F."/>
        </authorList>
    </citation>
    <scope>NUCLEOTIDE SEQUENCE</scope>
    <source>
        <strain evidence="1">DOU</strain>
        <plasmid evidence="1">unnamed</plasmid>
    </source>
</reference>
<gene>
    <name evidence="1" type="ORF">BCD_1161</name>
</gene>
<name>W5SJW3_9SPIR</name>
<dbReference type="InterPro" id="IPR003459">
    <property type="entry name" value="Borrelia_plasmid_OrfA"/>
</dbReference>
<organism evidence="1">
    <name type="scientific">Borrelia crocidurae DOU</name>
    <dbReference type="NCBI Taxonomy" id="1293575"/>
    <lineage>
        <taxon>Bacteria</taxon>
        <taxon>Pseudomonadati</taxon>
        <taxon>Spirochaetota</taxon>
        <taxon>Spirochaetia</taxon>
        <taxon>Spirochaetales</taxon>
        <taxon>Borreliaceae</taxon>
        <taxon>Borrelia</taxon>
    </lineage>
</organism>
<accession>W5SJW3</accession>
<keyword evidence="1" id="KW-0614">Plasmid</keyword>